<organism evidence="1 2">
    <name type="scientific">Mammaliicoccus lentus</name>
    <name type="common">Staphylococcus lentus</name>
    <dbReference type="NCBI Taxonomy" id="42858"/>
    <lineage>
        <taxon>Bacteria</taxon>
        <taxon>Bacillati</taxon>
        <taxon>Bacillota</taxon>
        <taxon>Bacilli</taxon>
        <taxon>Bacillales</taxon>
        <taxon>Staphylococcaceae</taxon>
        <taxon>Mammaliicoccus</taxon>
    </lineage>
</organism>
<keyword evidence="2" id="KW-1185">Reference proteome</keyword>
<dbReference type="RefSeq" id="WP_070045056.1">
    <property type="nucleotide sequence ID" value="NZ_CP188068.1"/>
</dbReference>
<dbReference type="GO" id="GO:0004519">
    <property type="term" value="F:endonuclease activity"/>
    <property type="evidence" value="ECO:0007669"/>
    <property type="project" value="UniProtKB-KW"/>
</dbReference>
<comment type="caution">
    <text evidence="1">The sequence shown here is derived from an EMBL/GenBank/DDBJ whole genome shotgun (WGS) entry which is preliminary data.</text>
</comment>
<dbReference type="CDD" id="cd00085">
    <property type="entry name" value="HNHc"/>
    <property type="match status" value="1"/>
</dbReference>
<proteinExistence type="predicted"/>
<evidence type="ECO:0000313" key="1">
    <source>
        <dbReference type="EMBL" id="MBU6114289.1"/>
    </source>
</evidence>
<keyword evidence="1" id="KW-0540">Nuclease</keyword>
<dbReference type="EMBL" id="JAHLZN010000021">
    <property type="protein sequence ID" value="MBU6114289.1"/>
    <property type="molecule type" value="Genomic_DNA"/>
</dbReference>
<accession>A0ABS6GXW1</accession>
<reference evidence="1 2" key="1">
    <citation type="submission" date="2021-06" db="EMBL/GenBank/DDBJ databases">
        <title>Staphylococcus lentus K169 genome sequencing.</title>
        <authorList>
            <person name="Sundareshan S."/>
            <person name="Akhila D.S."/>
            <person name="Prachi D."/>
            <person name="Sivakumar R."/>
            <person name="Rajendhran J."/>
            <person name="Isloor S."/>
            <person name="Hegde N.R."/>
        </authorList>
    </citation>
    <scope>NUCLEOTIDE SEQUENCE [LARGE SCALE GENOMIC DNA]</scope>
    <source>
        <strain evidence="1 2">K169</strain>
    </source>
</reference>
<protein>
    <submittedName>
        <fullName evidence="1">HNH endonuclease</fullName>
    </submittedName>
</protein>
<evidence type="ECO:0000313" key="2">
    <source>
        <dbReference type="Proteomes" id="UP000770161"/>
    </source>
</evidence>
<name>A0ABS6GXW1_MAMLE</name>
<keyword evidence="1" id="KW-0378">Hydrolase</keyword>
<gene>
    <name evidence="1" type="ORF">KQ656_09975</name>
</gene>
<dbReference type="Proteomes" id="UP000770161">
    <property type="component" value="Unassembled WGS sequence"/>
</dbReference>
<sequence>MFEFHEISTKSDEYIKINNEFKNDLTDFRNYGEYLTKIAGKAKKKSQKGDSYKRSLIRLIIGYKKIFNDEIISINEFESYNKLKKITKIDGFKEFNRKTNHFYSATLGCLLAYITQIHSKIENKVDKELNDMDFSFENDSEVIEYEEISTDTIKRKSKKLIKNTYYYPRNYKEALKSKENSNWSCEYNKSHETFINQINKKPHVEAHHLIPMAAQDLYDTSIDFASNIISLCPTCHRKIHHAVTEDKKEMIKYLFEKREETYKDKNIDIKLKELYRMYGVLR</sequence>
<dbReference type="InterPro" id="IPR003615">
    <property type="entry name" value="HNH_nuc"/>
</dbReference>
<keyword evidence="1" id="KW-0255">Endonuclease</keyword>